<dbReference type="AlphaFoldDB" id="A0A2T0QEM5"/>
<evidence type="ECO:0000256" key="1">
    <source>
        <dbReference type="ARBA" id="ARBA00022491"/>
    </source>
</evidence>
<feature type="region of interest" description="Disordered" evidence="5">
    <location>
        <begin position="328"/>
        <end position="368"/>
    </location>
</feature>
<evidence type="ECO:0000259" key="6">
    <source>
        <dbReference type="PROSITE" id="PS50932"/>
    </source>
</evidence>
<dbReference type="CDD" id="cd01392">
    <property type="entry name" value="HTH_LacI"/>
    <property type="match status" value="1"/>
</dbReference>
<evidence type="ECO:0000256" key="3">
    <source>
        <dbReference type="ARBA" id="ARBA00023125"/>
    </source>
</evidence>
<dbReference type="EMBL" id="PVZC01000001">
    <property type="protein sequence ID" value="PRY02340.1"/>
    <property type="molecule type" value="Genomic_DNA"/>
</dbReference>
<keyword evidence="4" id="KW-0804">Transcription</keyword>
<dbReference type="InterPro" id="IPR000843">
    <property type="entry name" value="HTH_LacI"/>
</dbReference>
<dbReference type="PANTHER" id="PTHR30146:SF148">
    <property type="entry name" value="HTH-TYPE TRANSCRIPTIONAL REPRESSOR PURR-RELATED"/>
    <property type="match status" value="1"/>
</dbReference>
<dbReference type="InterPro" id="IPR028082">
    <property type="entry name" value="Peripla_BP_I"/>
</dbReference>
<evidence type="ECO:0000256" key="2">
    <source>
        <dbReference type="ARBA" id="ARBA00023015"/>
    </source>
</evidence>
<dbReference type="PROSITE" id="PS50932">
    <property type="entry name" value="HTH_LACI_2"/>
    <property type="match status" value="1"/>
</dbReference>
<feature type="domain" description="HTH lacI-type" evidence="6">
    <location>
        <begin position="5"/>
        <end position="59"/>
    </location>
</feature>
<keyword evidence="8" id="KW-1185">Reference proteome</keyword>
<keyword evidence="2" id="KW-0805">Transcription regulation</keyword>
<dbReference type="Pfam" id="PF13377">
    <property type="entry name" value="Peripla_BP_3"/>
    <property type="match status" value="1"/>
</dbReference>
<keyword evidence="1" id="KW-0678">Repressor</keyword>
<gene>
    <name evidence="7" type="ORF">CLV72_101942</name>
</gene>
<evidence type="ECO:0000313" key="8">
    <source>
        <dbReference type="Proteomes" id="UP000237846"/>
    </source>
</evidence>
<evidence type="ECO:0000256" key="4">
    <source>
        <dbReference type="ARBA" id="ARBA00023163"/>
    </source>
</evidence>
<dbReference type="Proteomes" id="UP000237846">
    <property type="component" value="Unassembled WGS sequence"/>
</dbReference>
<dbReference type="Gene3D" id="1.10.260.40">
    <property type="entry name" value="lambda repressor-like DNA-binding domains"/>
    <property type="match status" value="1"/>
</dbReference>
<dbReference type="Gene3D" id="3.40.50.2300">
    <property type="match status" value="2"/>
</dbReference>
<dbReference type="InterPro" id="IPR010982">
    <property type="entry name" value="Lambda_DNA-bd_dom_sf"/>
</dbReference>
<reference evidence="7 8" key="1">
    <citation type="submission" date="2018-03" db="EMBL/GenBank/DDBJ databases">
        <title>Genomic Encyclopedia of Archaeal and Bacterial Type Strains, Phase II (KMG-II): from individual species to whole genera.</title>
        <authorList>
            <person name="Goeker M."/>
        </authorList>
    </citation>
    <scope>NUCLEOTIDE SEQUENCE [LARGE SCALE GENOMIC DNA]</scope>
    <source>
        <strain evidence="7 8">DSM 45601</strain>
    </source>
</reference>
<sequence>MGRTVTIRDVAALAQVSVGTASRVLSGSPATSAAARERVTAAARRLGYRPNAQARSLRSTRTHTIGLLVSDVRNPFFADVAHAAEQAALAAGYVTLLANANEDTRQQDTYLETFLFQRVDGVIAAPQGAGGGDLASLVERGVPLVFVDRTVEGFEVPSVTADNDSGTREAVAHLARRGHTRIGYIGGPTSISTGRLRADAFVRAIAEHGLDPDPALIAHGDFMSASGGRCADALMSVPRPPTALLIADSPMAIGALTALRRRRVRIGTDVDLVAFDDVEWLSELDPPLSVVAQDAAAMGRAAVRLLFDVIGGRTPESVVLPTRLIVRRSSSGAAPEPAPEPVPAQGPAPAAPAPAPAPKPPSPSKGRP</sequence>
<dbReference type="GO" id="GO:0003700">
    <property type="term" value="F:DNA-binding transcription factor activity"/>
    <property type="evidence" value="ECO:0007669"/>
    <property type="project" value="TreeGrafter"/>
</dbReference>
<dbReference type="SUPFAM" id="SSF53822">
    <property type="entry name" value="Periplasmic binding protein-like I"/>
    <property type="match status" value="1"/>
</dbReference>
<evidence type="ECO:0000256" key="5">
    <source>
        <dbReference type="SAM" id="MobiDB-lite"/>
    </source>
</evidence>
<feature type="compositionally biased region" description="Pro residues" evidence="5">
    <location>
        <begin position="336"/>
        <end position="368"/>
    </location>
</feature>
<dbReference type="InterPro" id="IPR046335">
    <property type="entry name" value="LacI/GalR-like_sensor"/>
</dbReference>
<dbReference type="GO" id="GO:0000976">
    <property type="term" value="F:transcription cis-regulatory region binding"/>
    <property type="evidence" value="ECO:0007669"/>
    <property type="project" value="TreeGrafter"/>
</dbReference>
<dbReference type="SUPFAM" id="SSF47413">
    <property type="entry name" value="lambda repressor-like DNA-binding domains"/>
    <property type="match status" value="1"/>
</dbReference>
<dbReference type="OrthoDB" id="3595338at2"/>
<keyword evidence="3" id="KW-0238">DNA-binding</keyword>
<dbReference type="SMART" id="SM00354">
    <property type="entry name" value="HTH_LACI"/>
    <property type="match status" value="1"/>
</dbReference>
<dbReference type="PROSITE" id="PS00356">
    <property type="entry name" value="HTH_LACI_1"/>
    <property type="match status" value="1"/>
</dbReference>
<dbReference type="Pfam" id="PF00356">
    <property type="entry name" value="LacI"/>
    <property type="match status" value="1"/>
</dbReference>
<proteinExistence type="predicted"/>
<name>A0A2T0QEM5_9ACTN</name>
<organism evidence="7 8">
    <name type="scientific">Allonocardiopsis opalescens</name>
    <dbReference type="NCBI Taxonomy" id="1144618"/>
    <lineage>
        <taxon>Bacteria</taxon>
        <taxon>Bacillati</taxon>
        <taxon>Actinomycetota</taxon>
        <taxon>Actinomycetes</taxon>
        <taxon>Streptosporangiales</taxon>
        <taxon>Allonocardiopsis</taxon>
    </lineage>
</organism>
<comment type="caution">
    <text evidence="7">The sequence shown here is derived from an EMBL/GenBank/DDBJ whole genome shotgun (WGS) entry which is preliminary data.</text>
</comment>
<protein>
    <submittedName>
        <fullName evidence="7">LacI family transcriptional regulator</fullName>
    </submittedName>
</protein>
<dbReference type="PANTHER" id="PTHR30146">
    <property type="entry name" value="LACI-RELATED TRANSCRIPTIONAL REPRESSOR"/>
    <property type="match status" value="1"/>
</dbReference>
<accession>A0A2T0QEM5</accession>
<evidence type="ECO:0000313" key="7">
    <source>
        <dbReference type="EMBL" id="PRY02340.1"/>
    </source>
</evidence>